<dbReference type="OrthoDB" id="4246395at2"/>
<comment type="caution">
    <text evidence="1">The sequence shown here is derived from an EMBL/GenBank/DDBJ whole genome shotgun (WGS) entry which is preliminary data.</text>
</comment>
<name>A0A4U0ST51_9ACTN</name>
<dbReference type="AlphaFoldDB" id="A0A4U0ST51"/>
<protein>
    <submittedName>
        <fullName evidence="1">Uncharacterized protein</fullName>
    </submittedName>
</protein>
<evidence type="ECO:0000313" key="1">
    <source>
        <dbReference type="EMBL" id="TKA13196.1"/>
    </source>
</evidence>
<proteinExistence type="predicted"/>
<organism evidence="1 2">
    <name type="scientific">Actinacidiphila oryziradicis</name>
    <dbReference type="NCBI Taxonomy" id="2571141"/>
    <lineage>
        <taxon>Bacteria</taxon>
        <taxon>Bacillati</taxon>
        <taxon>Actinomycetota</taxon>
        <taxon>Actinomycetes</taxon>
        <taxon>Kitasatosporales</taxon>
        <taxon>Streptomycetaceae</taxon>
        <taxon>Actinacidiphila</taxon>
    </lineage>
</organism>
<keyword evidence="2" id="KW-1185">Reference proteome</keyword>
<sequence>MNQTAQYTALTRELPSVAAVDLVTAGTLQLVVTCPNCGAQHRHLGLGLRRSPCGVFYLVSRTEPIAKLSAA</sequence>
<dbReference type="RefSeq" id="WP_136721356.1">
    <property type="nucleotide sequence ID" value="NZ_SUMC01000001.1"/>
</dbReference>
<reference evidence="1 2" key="1">
    <citation type="submission" date="2019-04" db="EMBL/GenBank/DDBJ databases">
        <title>Streptomyces oryziradicis sp. nov., a novel actinomycete isolated from rhizosphere soil of rice (Oryza sativa L.).</title>
        <authorList>
            <person name="Li C."/>
        </authorList>
    </citation>
    <scope>NUCLEOTIDE SEQUENCE [LARGE SCALE GENOMIC DNA]</scope>
    <source>
        <strain evidence="1 2">NEAU-C40</strain>
    </source>
</reference>
<dbReference type="EMBL" id="SUMC01000001">
    <property type="protein sequence ID" value="TKA13196.1"/>
    <property type="molecule type" value="Genomic_DNA"/>
</dbReference>
<evidence type="ECO:0000313" key="2">
    <source>
        <dbReference type="Proteomes" id="UP000305778"/>
    </source>
</evidence>
<accession>A0A4U0ST51</accession>
<dbReference type="Proteomes" id="UP000305778">
    <property type="component" value="Unassembled WGS sequence"/>
</dbReference>
<gene>
    <name evidence="1" type="ORF">FCI23_00160</name>
</gene>